<feature type="region of interest" description="Disordered" evidence="1">
    <location>
        <begin position="406"/>
        <end position="429"/>
    </location>
</feature>
<dbReference type="InterPro" id="IPR011009">
    <property type="entry name" value="Kinase-like_dom_sf"/>
</dbReference>
<sequence>MEVYDKTLITSKPDKGGAIWKIGTNKGNRSLKVLHRTPQRSLYSIGAQDYLVNAGARVPALIPTKDGNLYVEAGDKSWIVTEWVEPMVPVSKIDLEGAIALCYGLGEFHRHSKGYVPPYGASKSSRLFRWPKYYEKIIAKIGWFRDIAKLYSHMPSSANLLSAVELFEKQARDIASRFHDSPYSRMIAEGEPFWGLVHQDYGWSNGQMGPEGIWVIDLDGVAYDLPIRDLRKLITSTMDDRGVWDTTWIRGMIEAYHHANPIDQETFEILWLDMAFPNEFYKHVKEIVFDPQTFMQNQLDPILARVTATESSKWAALSDLEEDKWNYKSGNYTKELSDVPFSFPLSDALPGDKLIVPPLILPDPGQPTQPVTAPVIADPPRAPQKAPATVIPLPRAGDKIFMRIPKKRSKRKKRSSKAVSRRKTRSGLRIVGSSKKTRLRIVRSSKKTRLRIVRSSKKTRLKKTSEASFKLRKRKLVKKAARLTKKRPLGLRKKTA</sequence>
<comment type="caution">
    <text evidence="2">The sequence shown here is derived from an EMBL/GenBank/DDBJ whole genome shotgun (WGS) entry which is preliminary data.</text>
</comment>
<dbReference type="NCBIfam" id="TIGR02906">
    <property type="entry name" value="spore_CotS"/>
    <property type="match status" value="1"/>
</dbReference>
<organism evidence="2 3">
    <name type="scientific">Paenibacillus piri</name>
    <dbReference type="NCBI Taxonomy" id="2547395"/>
    <lineage>
        <taxon>Bacteria</taxon>
        <taxon>Bacillati</taxon>
        <taxon>Bacillota</taxon>
        <taxon>Bacilli</taxon>
        <taxon>Bacillales</taxon>
        <taxon>Paenibacillaceae</taxon>
        <taxon>Paenibacillus</taxon>
    </lineage>
</organism>
<dbReference type="AlphaFoldDB" id="A0A4R5KBN8"/>
<dbReference type="InterPro" id="IPR014255">
    <property type="entry name" value="Spore_coat_CotS"/>
</dbReference>
<dbReference type="InterPro" id="IPR047175">
    <property type="entry name" value="CotS-like"/>
</dbReference>
<reference evidence="2 3" key="1">
    <citation type="submission" date="2019-03" db="EMBL/GenBank/DDBJ databases">
        <title>This is whole genome sequence of Paenibacillus sp MS74 strain.</title>
        <authorList>
            <person name="Trinh H.N."/>
        </authorList>
    </citation>
    <scope>NUCLEOTIDE SEQUENCE [LARGE SCALE GENOMIC DNA]</scope>
    <source>
        <strain evidence="2 3">MS74</strain>
    </source>
</reference>
<proteinExistence type="predicted"/>
<keyword evidence="2" id="KW-0167">Capsid protein</keyword>
<dbReference type="PANTHER" id="PTHR39179:SF1">
    <property type="entry name" value="SPORE COAT PROTEIN I"/>
    <property type="match status" value="1"/>
</dbReference>
<protein>
    <submittedName>
        <fullName evidence="2">CotS family spore coat protein</fullName>
    </submittedName>
</protein>
<evidence type="ECO:0000313" key="3">
    <source>
        <dbReference type="Proteomes" id="UP000295636"/>
    </source>
</evidence>
<keyword evidence="3" id="KW-1185">Reference proteome</keyword>
<dbReference type="EMBL" id="SMRT01000020">
    <property type="protein sequence ID" value="TDF92623.1"/>
    <property type="molecule type" value="Genomic_DNA"/>
</dbReference>
<dbReference type="Gene3D" id="3.90.1200.10">
    <property type="match status" value="1"/>
</dbReference>
<feature type="compositionally biased region" description="Basic residues" evidence="1">
    <location>
        <begin position="406"/>
        <end position="426"/>
    </location>
</feature>
<name>A0A4R5KBN8_9BACL</name>
<dbReference type="Proteomes" id="UP000295636">
    <property type="component" value="Unassembled WGS sequence"/>
</dbReference>
<dbReference type="OrthoDB" id="9771902at2"/>
<evidence type="ECO:0000313" key="2">
    <source>
        <dbReference type="EMBL" id="TDF92623.1"/>
    </source>
</evidence>
<dbReference type="GO" id="GO:0042601">
    <property type="term" value="C:endospore-forming forespore"/>
    <property type="evidence" value="ECO:0007669"/>
    <property type="project" value="TreeGrafter"/>
</dbReference>
<keyword evidence="2" id="KW-0946">Virion</keyword>
<dbReference type="Gene3D" id="3.30.200.20">
    <property type="entry name" value="Phosphorylase Kinase, domain 1"/>
    <property type="match status" value="1"/>
</dbReference>
<gene>
    <name evidence="2" type="ORF">E1757_29730</name>
</gene>
<accession>A0A4R5KBN8</accession>
<dbReference type="PANTHER" id="PTHR39179">
    <property type="entry name" value="SPORE COAT PROTEIN I"/>
    <property type="match status" value="1"/>
</dbReference>
<dbReference type="SUPFAM" id="SSF56112">
    <property type="entry name" value="Protein kinase-like (PK-like)"/>
    <property type="match status" value="1"/>
</dbReference>
<evidence type="ECO:0000256" key="1">
    <source>
        <dbReference type="SAM" id="MobiDB-lite"/>
    </source>
</evidence>